<dbReference type="GO" id="GO:0071555">
    <property type="term" value="P:cell wall organization"/>
    <property type="evidence" value="ECO:0007669"/>
    <property type="project" value="UniProtKB-KW"/>
</dbReference>
<dbReference type="STRING" id="1715691.TA5113_01424"/>
<organism evidence="6 7">
    <name type="scientific">Cognatishimia activa</name>
    <dbReference type="NCBI Taxonomy" id="1715691"/>
    <lineage>
        <taxon>Bacteria</taxon>
        <taxon>Pseudomonadati</taxon>
        <taxon>Pseudomonadota</taxon>
        <taxon>Alphaproteobacteria</taxon>
        <taxon>Rhodobacterales</taxon>
        <taxon>Paracoccaceae</taxon>
        <taxon>Cognatishimia</taxon>
    </lineage>
</organism>
<dbReference type="AlphaFoldDB" id="A0A0P1IT98"/>
<dbReference type="GO" id="GO:0008745">
    <property type="term" value="F:N-acetylmuramoyl-L-alanine amidase activity"/>
    <property type="evidence" value="ECO:0007669"/>
    <property type="project" value="UniProtKB-EC"/>
</dbReference>
<dbReference type="InterPro" id="IPR051206">
    <property type="entry name" value="NAMLAA_amidase_2"/>
</dbReference>
<keyword evidence="4" id="KW-0961">Cell wall biogenesis/degradation</keyword>
<evidence type="ECO:0000313" key="6">
    <source>
        <dbReference type="EMBL" id="CUK26777.1"/>
    </source>
</evidence>
<reference evidence="7" key="1">
    <citation type="submission" date="2015-09" db="EMBL/GenBank/DDBJ databases">
        <authorList>
            <person name="Rodrigo-Torres Lidia"/>
            <person name="Arahal R.David."/>
        </authorList>
    </citation>
    <scope>NUCLEOTIDE SEQUENCE [LARGE SCALE GENOMIC DNA]</scope>
    <source>
        <strain evidence="7">CECT 5114</strain>
    </source>
</reference>
<evidence type="ECO:0000256" key="4">
    <source>
        <dbReference type="ARBA" id="ARBA00023316"/>
    </source>
</evidence>
<dbReference type="Gene3D" id="3.40.80.10">
    <property type="entry name" value="Peptidoglycan recognition protein-like"/>
    <property type="match status" value="1"/>
</dbReference>
<dbReference type="InterPro" id="IPR036505">
    <property type="entry name" value="Amidase/PGRP_sf"/>
</dbReference>
<evidence type="ECO:0000256" key="2">
    <source>
        <dbReference type="ARBA" id="ARBA00011901"/>
    </source>
</evidence>
<evidence type="ECO:0000256" key="3">
    <source>
        <dbReference type="ARBA" id="ARBA00022801"/>
    </source>
</evidence>
<dbReference type="SMART" id="SM00644">
    <property type="entry name" value="Ami_2"/>
    <property type="match status" value="1"/>
</dbReference>
<accession>A0A0P1IT98</accession>
<dbReference type="CDD" id="cd06583">
    <property type="entry name" value="PGRP"/>
    <property type="match status" value="1"/>
</dbReference>
<feature type="domain" description="N-acetylmuramoyl-L-alanine amidase" evidence="5">
    <location>
        <begin position="27"/>
        <end position="160"/>
    </location>
</feature>
<evidence type="ECO:0000313" key="7">
    <source>
        <dbReference type="Proteomes" id="UP000051184"/>
    </source>
</evidence>
<gene>
    <name evidence="6" type="primary">amiD</name>
    <name evidence="6" type="ORF">TA5114_02595</name>
</gene>
<keyword evidence="3 6" id="KW-0378">Hydrolase</keyword>
<dbReference type="Proteomes" id="UP000051184">
    <property type="component" value="Unassembled WGS sequence"/>
</dbReference>
<dbReference type="Pfam" id="PF01510">
    <property type="entry name" value="Amidase_2"/>
    <property type="match status" value="1"/>
</dbReference>
<proteinExistence type="predicted"/>
<dbReference type="GO" id="GO:0009253">
    <property type="term" value="P:peptidoglycan catabolic process"/>
    <property type="evidence" value="ECO:0007669"/>
    <property type="project" value="InterPro"/>
</dbReference>
<evidence type="ECO:0000256" key="1">
    <source>
        <dbReference type="ARBA" id="ARBA00001561"/>
    </source>
</evidence>
<sequence length="247" mass="27439">MQLEPNAVPQPKQLIAPRALDIIQTPSPNFGPRRDGARPSLIVLHYTAMKSAEAACKTLCNPDTEVSAHYLISSKGVIQQLVAEEMRAWHAGVGQWGEITDVNSHSIGIELDNLGTHGFAEPQMAALELLLPQIMQRWSIPAQNVIGHSDLAPHRKIDPGPRFDWKRLALQGLAVWPDNVAAPVDMWWWKDLADSFGYPIFGDFGEDVDAEAACFQAFRSRFRPWAKGPQDQEDARIMARLAAQSTQ</sequence>
<evidence type="ECO:0000259" key="5">
    <source>
        <dbReference type="SMART" id="SM00644"/>
    </source>
</evidence>
<comment type="catalytic activity">
    <reaction evidence="1">
        <text>Hydrolyzes the link between N-acetylmuramoyl residues and L-amino acid residues in certain cell-wall glycopeptides.</text>
        <dbReference type="EC" id="3.5.1.28"/>
    </reaction>
</comment>
<protein>
    <recommendedName>
        <fullName evidence="2">N-acetylmuramoyl-L-alanine amidase</fullName>
        <ecNumber evidence="2">3.5.1.28</ecNumber>
    </recommendedName>
</protein>
<dbReference type="SUPFAM" id="SSF55846">
    <property type="entry name" value="N-acetylmuramoyl-L-alanine amidase-like"/>
    <property type="match status" value="1"/>
</dbReference>
<name>A0A0P1IT98_9RHOB</name>
<keyword evidence="7" id="KW-1185">Reference proteome</keyword>
<dbReference type="InterPro" id="IPR002502">
    <property type="entry name" value="Amidase_domain"/>
</dbReference>
<dbReference type="EMBL" id="CYUE01000020">
    <property type="protein sequence ID" value="CUK26777.1"/>
    <property type="molecule type" value="Genomic_DNA"/>
</dbReference>
<dbReference type="PANTHER" id="PTHR30417">
    <property type="entry name" value="N-ACETYLMURAMOYL-L-ALANINE AMIDASE AMID"/>
    <property type="match status" value="1"/>
</dbReference>
<dbReference type="EC" id="3.5.1.28" evidence="2"/>
<dbReference type="PANTHER" id="PTHR30417:SF1">
    <property type="entry name" value="N-ACETYLMURAMOYL-L-ALANINE AMIDASE AMID"/>
    <property type="match status" value="1"/>
</dbReference>
<dbReference type="GO" id="GO:0009254">
    <property type="term" value="P:peptidoglycan turnover"/>
    <property type="evidence" value="ECO:0007669"/>
    <property type="project" value="TreeGrafter"/>
</dbReference>